<dbReference type="GO" id="GO:0008233">
    <property type="term" value="F:peptidase activity"/>
    <property type="evidence" value="ECO:0007669"/>
    <property type="project" value="UniProtKB-KW"/>
</dbReference>
<reference evidence="5" key="1">
    <citation type="submission" date="2020-09" db="EMBL/GenBank/DDBJ databases">
        <title>Pelagicoccus enzymogenes sp. nov. with an EPS production, isolated from marine sediment.</title>
        <authorList>
            <person name="Feng X."/>
        </authorList>
    </citation>
    <scope>NUCLEOTIDE SEQUENCE</scope>
    <source>
        <strain evidence="5">NFK12</strain>
    </source>
</reference>
<dbReference type="Pfam" id="PF07687">
    <property type="entry name" value="M20_dimer"/>
    <property type="match status" value="1"/>
</dbReference>
<dbReference type="Proteomes" id="UP000622317">
    <property type="component" value="Unassembled WGS sequence"/>
</dbReference>
<organism evidence="5 6">
    <name type="scientific">Pelagicoccus enzymogenes</name>
    <dbReference type="NCBI Taxonomy" id="2773457"/>
    <lineage>
        <taxon>Bacteria</taxon>
        <taxon>Pseudomonadati</taxon>
        <taxon>Verrucomicrobiota</taxon>
        <taxon>Opitutia</taxon>
        <taxon>Puniceicoccales</taxon>
        <taxon>Pelagicoccaceae</taxon>
        <taxon>Pelagicoccus</taxon>
    </lineage>
</organism>
<comment type="caution">
    <text evidence="5">The sequence shown here is derived from an EMBL/GenBank/DDBJ whole genome shotgun (WGS) entry which is preliminary data.</text>
</comment>
<dbReference type="RefSeq" id="WP_191617473.1">
    <property type="nucleotide sequence ID" value="NZ_JACYFG010000036.1"/>
</dbReference>
<evidence type="ECO:0000256" key="3">
    <source>
        <dbReference type="ARBA" id="ARBA00022801"/>
    </source>
</evidence>
<keyword evidence="3" id="KW-0378">Hydrolase</keyword>
<dbReference type="GO" id="GO:0006508">
    <property type="term" value="P:proteolysis"/>
    <property type="evidence" value="ECO:0007669"/>
    <property type="project" value="UniProtKB-KW"/>
</dbReference>
<accession>A0A927F8P7</accession>
<sequence length="457" mass="49578">MFDAIEKLKEYIGYQSVSADSAYKEGMGQTRDFVAKMLGDLGLSVEIVNTPKHPIVMARRTGDPSWPHVVIYGHYDVQPVDPIELWETKPFEATIKGDRIYGRGAADNKGPQMAHIAAVAELLEECPDLPLRITFLIEGEEEVGSPSLLPLLEERKEELSEADFVLLSDTLSPSEDQIAVTVGLRGIVDMEVELVGPKSDLHSGLHGGAVYNPLQAMAEICASLHTPDNRVNVPGFYDDVTEVEEWERDELKELGADMDAYAASVGVDALHPIAGYTPFEAIRYMPTLEFNGLWGGYTGEGSKTIVPAKASVKITCRLVGNMKPDVVGKQVADAILSRVPKGLKAKVKMGHKGVPYLVVPPDRPNTPAGQSEVLANAYRATEAAVTDVFGKKPLFLREGGSIPIIADVKRVTGLDSVMIGLFLPEDNLHAPNESMSLEVLKKGIQVSKRILKSVAGV</sequence>
<evidence type="ECO:0000313" key="5">
    <source>
        <dbReference type="EMBL" id="MBD5780367.1"/>
    </source>
</evidence>
<evidence type="ECO:0000256" key="1">
    <source>
        <dbReference type="ARBA" id="ARBA00022670"/>
    </source>
</evidence>
<evidence type="ECO:0000313" key="6">
    <source>
        <dbReference type="Proteomes" id="UP000622317"/>
    </source>
</evidence>
<dbReference type="PANTHER" id="PTHR43270">
    <property type="entry name" value="BETA-ALA-HIS DIPEPTIDASE"/>
    <property type="match status" value="1"/>
</dbReference>
<dbReference type="Gene3D" id="3.30.70.360">
    <property type="match status" value="1"/>
</dbReference>
<dbReference type="Pfam" id="PF01546">
    <property type="entry name" value="Peptidase_M20"/>
    <property type="match status" value="1"/>
</dbReference>
<protein>
    <submittedName>
        <fullName evidence="5">M20/M25/M40 family metallo-hydrolase</fullName>
    </submittedName>
</protein>
<gene>
    <name evidence="5" type="ORF">IEN85_12775</name>
</gene>
<dbReference type="Gene3D" id="3.40.630.10">
    <property type="entry name" value="Zn peptidases"/>
    <property type="match status" value="1"/>
</dbReference>
<dbReference type="SUPFAM" id="SSF53187">
    <property type="entry name" value="Zn-dependent exopeptidases"/>
    <property type="match status" value="1"/>
</dbReference>
<keyword evidence="2" id="KW-0479">Metal-binding</keyword>
<keyword evidence="6" id="KW-1185">Reference proteome</keyword>
<dbReference type="PANTHER" id="PTHR43270:SF12">
    <property type="entry name" value="SUCCINYL-DIAMINOPIMELATE DESUCCINYLASE"/>
    <property type="match status" value="1"/>
</dbReference>
<name>A0A927F8P7_9BACT</name>
<keyword evidence="1" id="KW-0645">Protease</keyword>
<dbReference type="InterPro" id="IPR002933">
    <property type="entry name" value="Peptidase_M20"/>
</dbReference>
<dbReference type="NCBIfam" id="NF006579">
    <property type="entry name" value="PRK09104.1"/>
    <property type="match status" value="1"/>
</dbReference>
<evidence type="ECO:0000259" key="4">
    <source>
        <dbReference type="Pfam" id="PF07687"/>
    </source>
</evidence>
<evidence type="ECO:0000256" key="2">
    <source>
        <dbReference type="ARBA" id="ARBA00022723"/>
    </source>
</evidence>
<dbReference type="EMBL" id="JACYFG010000036">
    <property type="protein sequence ID" value="MBD5780367.1"/>
    <property type="molecule type" value="Genomic_DNA"/>
</dbReference>
<dbReference type="InterPro" id="IPR051458">
    <property type="entry name" value="Cyt/Met_Dipeptidase"/>
</dbReference>
<proteinExistence type="predicted"/>
<dbReference type="AlphaFoldDB" id="A0A927F8P7"/>
<dbReference type="InterPro" id="IPR011650">
    <property type="entry name" value="Peptidase_M20_dimer"/>
</dbReference>
<feature type="domain" description="Peptidase M20 dimerisation" evidence="4">
    <location>
        <begin position="182"/>
        <end position="338"/>
    </location>
</feature>
<dbReference type="GO" id="GO:0046872">
    <property type="term" value="F:metal ion binding"/>
    <property type="evidence" value="ECO:0007669"/>
    <property type="project" value="UniProtKB-KW"/>
</dbReference>